<keyword evidence="1" id="KW-0472">Membrane</keyword>
<evidence type="ECO:0000313" key="2">
    <source>
        <dbReference type="EMBL" id="TGM12473.1"/>
    </source>
</evidence>
<reference evidence="3" key="1">
    <citation type="submission" date="2018-10" db="EMBL/GenBank/DDBJ databases">
        <authorList>
            <person name="Vincent A.T."/>
            <person name="Schiettekatte O."/>
            <person name="Bourhy P."/>
            <person name="Veyrier F.J."/>
            <person name="Picardeau M."/>
        </authorList>
    </citation>
    <scope>NUCLEOTIDE SEQUENCE</scope>
    <source>
        <strain evidence="3">201702406</strain>
    </source>
</reference>
<evidence type="ECO:0000256" key="1">
    <source>
        <dbReference type="SAM" id="Phobius"/>
    </source>
</evidence>
<keyword evidence="5" id="KW-1185">Reference proteome</keyword>
<comment type="caution">
    <text evidence="2">The sequence shown here is derived from an EMBL/GenBank/DDBJ whole genome shotgun (WGS) entry which is preliminary data.</text>
</comment>
<feature type="transmembrane region" description="Helical" evidence="1">
    <location>
        <begin position="94"/>
        <end position="117"/>
    </location>
</feature>
<keyword evidence="1" id="KW-0812">Transmembrane</keyword>
<dbReference type="EMBL" id="RQGU01000130">
    <property type="protein sequence ID" value="TGM14482.1"/>
    <property type="molecule type" value="Genomic_DNA"/>
</dbReference>
<dbReference type="RefSeq" id="WP_135628538.1">
    <property type="nucleotide sequence ID" value="NZ_RQGU01000130.1"/>
</dbReference>
<evidence type="ECO:0000313" key="4">
    <source>
        <dbReference type="Proteomes" id="UP000297832"/>
    </source>
</evidence>
<proteinExistence type="predicted"/>
<protein>
    <submittedName>
        <fullName evidence="2">Dolichyl-phosphate-mannose--protein mannosyltransferase</fullName>
    </submittedName>
</protein>
<keyword evidence="1" id="KW-1133">Transmembrane helix</keyword>
<feature type="transmembrane region" description="Helical" evidence="1">
    <location>
        <begin position="217"/>
        <end position="236"/>
    </location>
</feature>
<sequence length="480" mass="55947">MSELSKKIKRILDVFFSEKIIASIFLFLTIFGFYLRFYKLTDQSLWFDELFSVTHSANAASIAELLEGIKWDVHPPGYQIILFYWIKLFGNSDFSVRSLSSFTNIISIIIVTVIYYFRINKNLAMSLGFAASLSACSTLLWYSQEARSYSLMASFGALAIVLSMAYDQSETLYTWFFTSLILFIGSWIHYLGLIWAGSIIIIHFLYNVFKKEKRKSIFWGLTGFIILVSYIPWYLFSLAGHKMVPMKHIPPVGFTFPLTVMLLFFGRGVLTYFPALIFTTISEFSRSPKNLRFLFLTAIITFYFVVLYSLQIFANLPMILDRNIIVVSIAYLFLLFLNSKFSEKWKKTFYILIFFSVIIQLYDFKTYTKKILKKEDYRSIATQVEKIKNDIGINHKFSFVSTHPDHQSHYLPNEKIEKCEANTNFYTINKSKGSYLIYLWGHIDKSFVSSPNQHCLFPEYEIVNETIFYNAGVVLLKKKI</sequence>
<dbReference type="AlphaFoldDB" id="A0A5F2BWV1"/>
<feature type="transmembrane region" description="Helical" evidence="1">
    <location>
        <begin position="319"/>
        <end position="337"/>
    </location>
</feature>
<evidence type="ECO:0000313" key="5">
    <source>
        <dbReference type="Proteomes" id="UP000298057"/>
    </source>
</evidence>
<feature type="transmembrane region" description="Helical" evidence="1">
    <location>
        <begin position="123"/>
        <end position="142"/>
    </location>
</feature>
<organism evidence="2 4">
    <name type="scientific">Leptospira selangorensis</name>
    <dbReference type="NCBI Taxonomy" id="2484982"/>
    <lineage>
        <taxon>Bacteria</taxon>
        <taxon>Pseudomonadati</taxon>
        <taxon>Spirochaetota</taxon>
        <taxon>Spirochaetia</taxon>
        <taxon>Leptospirales</taxon>
        <taxon>Leptospiraceae</taxon>
        <taxon>Leptospira</taxon>
    </lineage>
</organism>
<feature type="transmembrane region" description="Helical" evidence="1">
    <location>
        <begin position="256"/>
        <end position="281"/>
    </location>
</feature>
<feature type="transmembrane region" description="Helical" evidence="1">
    <location>
        <begin position="293"/>
        <end position="313"/>
    </location>
</feature>
<dbReference type="Proteomes" id="UP000297832">
    <property type="component" value="Unassembled WGS sequence"/>
</dbReference>
<feature type="transmembrane region" description="Helical" evidence="1">
    <location>
        <begin position="172"/>
        <end position="205"/>
    </location>
</feature>
<keyword evidence="2" id="KW-0328">Glycosyltransferase</keyword>
<gene>
    <name evidence="2" type="ORF">EHQ81_15550</name>
    <name evidence="3" type="ORF">EHQ82_17055</name>
</gene>
<accession>A0A5F2BWV1</accession>
<dbReference type="EMBL" id="RQGV01000018">
    <property type="protein sequence ID" value="TGM12473.1"/>
    <property type="molecule type" value="Genomic_DNA"/>
</dbReference>
<name>A0A5F2BWV1_9LEPT</name>
<dbReference type="GO" id="GO:0016757">
    <property type="term" value="F:glycosyltransferase activity"/>
    <property type="evidence" value="ECO:0007669"/>
    <property type="project" value="UniProtKB-KW"/>
</dbReference>
<keyword evidence="2" id="KW-0808">Transferase</keyword>
<feature type="transmembrane region" description="Helical" evidence="1">
    <location>
        <begin position="349"/>
        <end position="367"/>
    </location>
</feature>
<feature type="transmembrane region" description="Helical" evidence="1">
    <location>
        <begin position="20"/>
        <end position="38"/>
    </location>
</feature>
<evidence type="ECO:0000313" key="3">
    <source>
        <dbReference type="EMBL" id="TGM14482.1"/>
    </source>
</evidence>
<dbReference type="Proteomes" id="UP000298057">
    <property type="component" value="Unassembled WGS sequence"/>
</dbReference>
<reference evidence="2 4" key="2">
    <citation type="journal article" date="2019" name="PLoS Negl. Trop. Dis.">
        <title>Revisiting the worldwide diversity of Leptospira species in the environment.</title>
        <authorList>
            <person name="Vincent A.T."/>
            <person name="Schiettekatte O."/>
            <person name="Bourhy P."/>
            <person name="Veyrier F.J."/>
            <person name="Picardeau M."/>
        </authorList>
    </citation>
    <scope>NUCLEOTIDE SEQUENCE [LARGE SCALE GENOMIC DNA]</scope>
    <source>
        <strain evidence="2 4">201702405</strain>
        <strain evidence="3">201702406</strain>
    </source>
</reference>